<name>A0A915K406_ROMCU</name>
<evidence type="ECO:0000313" key="2">
    <source>
        <dbReference type="WBParaSite" id="nRc.2.0.1.t33436-RA"/>
    </source>
</evidence>
<dbReference type="WBParaSite" id="nRc.2.0.1.t33436-RA">
    <property type="protein sequence ID" value="nRc.2.0.1.t33436-RA"/>
    <property type="gene ID" value="nRc.2.0.1.g33436"/>
</dbReference>
<reference evidence="2" key="1">
    <citation type="submission" date="2022-11" db="UniProtKB">
        <authorList>
            <consortium name="WormBaseParasite"/>
        </authorList>
    </citation>
    <scope>IDENTIFICATION</scope>
</reference>
<keyword evidence="1" id="KW-1185">Reference proteome</keyword>
<sequence>MSLTERVLREAYVAPLRFALSLKDRCPVCHILKIIQMPREEVSQPCPSFFFKYLFDLQCRKLVMLLEDLEGGPKPLALKDLLAEERLTSIQ</sequence>
<dbReference type="AlphaFoldDB" id="A0A915K406"/>
<organism evidence="1 2">
    <name type="scientific">Romanomermis culicivorax</name>
    <name type="common">Nematode worm</name>
    <dbReference type="NCBI Taxonomy" id="13658"/>
    <lineage>
        <taxon>Eukaryota</taxon>
        <taxon>Metazoa</taxon>
        <taxon>Ecdysozoa</taxon>
        <taxon>Nematoda</taxon>
        <taxon>Enoplea</taxon>
        <taxon>Dorylaimia</taxon>
        <taxon>Mermithida</taxon>
        <taxon>Mermithoidea</taxon>
        <taxon>Mermithidae</taxon>
        <taxon>Romanomermis</taxon>
    </lineage>
</organism>
<evidence type="ECO:0000313" key="1">
    <source>
        <dbReference type="Proteomes" id="UP000887565"/>
    </source>
</evidence>
<dbReference type="Proteomes" id="UP000887565">
    <property type="component" value="Unplaced"/>
</dbReference>
<protein>
    <submittedName>
        <fullName evidence="2">Uncharacterized protein</fullName>
    </submittedName>
</protein>
<proteinExistence type="predicted"/>
<accession>A0A915K406</accession>